<evidence type="ECO:0000313" key="7">
    <source>
        <dbReference type="Proteomes" id="UP000010366"/>
    </source>
</evidence>
<keyword evidence="3" id="KW-0288">FMN</keyword>
<dbReference type="RefSeq" id="WP_015158952.1">
    <property type="nucleotide sequence ID" value="NC_019697.1"/>
</dbReference>
<dbReference type="EMBL" id="CP003600">
    <property type="protein sequence ID" value="AFY92776.1"/>
    <property type="molecule type" value="Genomic_DNA"/>
</dbReference>
<evidence type="ECO:0000259" key="5">
    <source>
        <dbReference type="SMART" id="SM00903"/>
    </source>
</evidence>
<keyword evidence="7" id="KW-1185">Reference proteome</keyword>
<evidence type="ECO:0000256" key="3">
    <source>
        <dbReference type="ARBA" id="ARBA00022643"/>
    </source>
</evidence>
<comment type="cofactor">
    <cofactor evidence="1">
        <name>FMN</name>
        <dbReference type="ChEBI" id="CHEBI:58210"/>
    </cofactor>
</comment>
<dbReference type="Proteomes" id="UP000010366">
    <property type="component" value="Chromosome"/>
</dbReference>
<organism evidence="6 7">
    <name type="scientific">Chamaesiphon minutus (strain ATCC 27169 / PCC 6605)</name>
    <dbReference type="NCBI Taxonomy" id="1173020"/>
    <lineage>
        <taxon>Bacteria</taxon>
        <taxon>Bacillati</taxon>
        <taxon>Cyanobacteriota</taxon>
        <taxon>Cyanophyceae</taxon>
        <taxon>Gomontiellales</taxon>
        <taxon>Chamaesiphonaceae</taxon>
        <taxon>Chamaesiphon</taxon>
    </lineage>
</organism>
<reference evidence="6 7" key="1">
    <citation type="submission" date="2012-05" db="EMBL/GenBank/DDBJ databases">
        <title>Finished chromosome of genome of Chamaesiphon sp. PCC 6605.</title>
        <authorList>
            <consortium name="US DOE Joint Genome Institute"/>
            <person name="Gugger M."/>
            <person name="Coursin T."/>
            <person name="Rippka R."/>
            <person name="Tandeau De Marsac N."/>
            <person name="Huntemann M."/>
            <person name="Wei C.-L."/>
            <person name="Han J."/>
            <person name="Detter J.C."/>
            <person name="Han C."/>
            <person name="Tapia R."/>
            <person name="Chen A."/>
            <person name="Kyrpides N."/>
            <person name="Mavromatis K."/>
            <person name="Markowitz V."/>
            <person name="Szeto E."/>
            <person name="Ivanova N."/>
            <person name="Pagani I."/>
            <person name="Pati A."/>
            <person name="Goodwin L."/>
            <person name="Nordberg H.P."/>
            <person name="Cantor M.N."/>
            <person name="Hua S.X."/>
            <person name="Woyke T."/>
            <person name="Kerfeld C.A."/>
        </authorList>
    </citation>
    <scope>NUCLEOTIDE SEQUENCE [LARGE SCALE GENOMIC DNA]</scope>
    <source>
        <strain evidence="7">ATCC 27169 / PCC 6605</strain>
    </source>
</reference>
<dbReference type="PANTHER" id="PTHR33798:SF5">
    <property type="entry name" value="FLAVIN REDUCTASE LIKE DOMAIN-CONTAINING PROTEIN"/>
    <property type="match status" value="1"/>
</dbReference>
<dbReference type="GO" id="GO:0010181">
    <property type="term" value="F:FMN binding"/>
    <property type="evidence" value="ECO:0007669"/>
    <property type="project" value="InterPro"/>
</dbReference>
<dbReference type="HOGENOM" id="CLU_059021_3_1_3"/>
<dbReference type="AlphaFoldDB" id="K9UEF1"/>
<evidence type="ECO:0000313" key="6">
    <source>
        <dbReference type="EMBL" id="AFY92776.1"/>
    </source>
</evidence>
<keyword evidence="2" id="KW-0285">Flavoprotein</keyword>
<proteinExistence type="inferred from homology"/>
<dbReference type="Pfam" id="PF01613">
    <property type="entry name" value="Flavin_Reduct"/>
    <property type="match status" value="1"/>
</dbReference>
<evidence type="ECO:0000256" key="1">
    <source>
        <dbReference type="ARBA" id="ARBA00001917"/>
    </source>
</evidence>
<comment type="similarity">
    <text evidence="4">Belongs to the flavoredoxin family.</text>
</comment>
<dbReference type="OrthoDB" id="9794638at2"/>
<dbReference type="InterPro" id="IPR012349">
    <property type="entry name" value="Split_barrel_FMN-bd"/>
</dbReference>
<gene>
    <name evidence="6" type="ORF">Cha6605_1626</name>
</gene>
<name>K9UEF1_CHAP6</name>
<dbReference type="SMART" id="SM00903">
    <property type="entry name" value="Flavin_Reduct"/>
    <property type="match status" value="1"/>
</dbReference>
<dbReference type="eggNOG" id="COG1853">
    <property type="taxonomic scope" value="Bacteria"/>
</dbReference>
<evidence type="ECO:0000256" key="4">
    <source>
        <dbReference type="ARBA" id="ARBA00038054"/>
    </source>
</evidence>
<evidence type="ECO:0000256" key="2">
    <source>
        <dbReference type="ARBA" id="ARBA00022630"/>
    </source>
</evidence>
<dbReference type="InterPro" id="IPR002563">
    <property type="entry name" value="Flavin_Rdtase-like_dom"/>
</dbReference>
<protein>
    <submittedName>
        <fullName evidence="6">Conserved protein of DIM6/NTAB family</fullName>
    </submittedName>
</protein>
<dbReference type="KEGG" id="cmp:Cha6605_1626"/>
<accession>K9UEF1</accession>
<dbReference type="SUPFAM" id="SSF50475">
    <property type="entry name" value="FMN-binding split barrel"/>
    <property type="match status" value="1"/>
</dbReference>
<sequence>MSQNPHDRTIVQPYLGFDCAQLSPTEAYRLLNHLVAPRPIAFVSTISADGIPNLAPFSFFMAGGLNPPSVAFSPLTNRHGQPKDTLQNIQATGEFTINVVSAGMQERVNIASIDFESDVSEWDRAGFTPAPTVKVRPSRVAESLMAMECRLYQIVSHGDDANSANYVIGEVVYFHVARYLMVNGEIDPTQVSYISRMGGNWYDLVNSDSMFELSRPQSPKEMNT</sequence>
<dbReference type="PANTHER" id="PTHR33798">
    <property type="entry name" value="FLAVOPROTEIN OXYGENASE"/>
    <property type="match status" value="1"/>
</dbReference>
<dbReference type="Gene3D" id="2.30.110.10">
    <property type="entry name" value="Electron Transport, Fmn-binding Protein, Chain A"/>
    <property type="match status" value="1"/>
</dbReference>
<dbReference type="STRING" id="1173020.Cha6605_1626"/>
<dbReference type="PATRIC" id="fig|1173020.3.peg.1868"/>
<feature type="domain" description="Flavin reductase like" evidence="5">
    <location>
        <begin position="34"/>
        <end position="181"/>
    </location>
</feature>
<dbReference type="GO" id="GO:0016646">
    <property type="term" value="F:oxidoreductase activity, acting on the CH-NH group of donors, NAD or NADP as acceptor"/>
    <property type="evidence" value="ECO:0007669"/>
    <property type="project" value="UniProtKB-ARBA"/>
</dbReference>